<dbReference type="InterPro" id="IPR002559">
    <property type="entry name" value="Transposase_11"/>
</dbReference>
<dbReference type="EMBL" id="CP042295">
    <property type="protein sequence ID" value="QDY86783.1"/>
    <property type="molecule type" value="Genomic_DNA"/>
</dbReference>
<evidence type="ECO:0000259" key="1">
    <source>
        <dbReference type="Pfam" id="PF01609"/>
    </source>
</evidence>
<dbReference type="AlphaFoldDB" id="A0A5B8JC02"/>
<protein>
    <submittedName>
        <fullName evidence="2">IS1634 family transposase</fullName>
    </submittedName>
</protein>
<reference evidence="2 3" key="1">
    <citation type="journal article" date="2019" name="Microbiol. Resour. Announc.">
        <title>Complete Genome Sequences of Three Mycoplasma anserisalpingitis (Mycoplasma sp. 1220) Strains.</title>
        <authorList>
            <person name="Grozner D."/>
            <person name="Forro B."/>
            <person name="Kovacs A.B."/>
            <person name="Marton S."/>
            <person name="Banyai K."/>
            <person name="Kreizinger Z."/>
            <person name="Sulyok K.M."/>
            <person name="Gyuranecz M."/>
        </authorList>
    </citation>
    <scope>NUCLEOTIDE SEQUENCE [LARGE SCALE GENOMIC DNA]</scope>
    <source>
        <strain evidence="2 3">ATCC:BAA-2147</strain>
    </source>
</reference>
<sequence>MKKDKWIVVKSKRKDEYYISLAISGGYGKGYKKSIGIGSLSELQKFNSDPINALKTECENWDTEWDRNKLKPIVDKFLKKNQTKIKVSNYSLEIINKFIDKLNIFNDLKSTKSKNVVDILRYMLQKRVVEKKSIWGIFNSQEETDTELNVGKTSFYNALDYLFDNKEQILKNINNQLVSENKRKLQVLWYDTTTAYFESFSRIGIRVPGFSKDGKFKEDQVVIGLITDENGIPLHYKLFPGNTTDSKTFIHFMLEMKRVYEIEKVVIVCDKGMSTNANIRFLEAHGIDYIISYRMKAGSKKVKEYVLKQDDYVNYGGDFKYKEQTYFSTWQNGRKNDKVRRRIISYSSSRASKDRKDRENLVNNFYKKAKNGMVSASDLNSIKKYKFFQKVNEDTLYKLNYDKIEEDEQFDGYYIYETSLLNISPSEIISIYQKQWQIEENFRVLKGTLELRPMFVWTYKHIEAYVLLSFLALVVLKYAIIQLDQLALKDSGLVEKTSVMKFIEILKTAIKISKEVNNEVISVEYDNSRKLNENLRYYETLITKYL</sequence>
<dbReference type="GO" id="GO:0004803">
    <property type="term" value="F:transposase activity"/>
    <property type="evidence" value="ECO:0007669"/>
    <property type="project" value="InterPro"/>
</dbReference>
<accession>A0A5B8JC02</accession>
<dbReference type="InterPro" id="IPR012337">
    <property type="entry name" value="RNaseH-like_sf"/>
</dbReference>
<dbReference type="Proteomes" id="UP000318927">
    <property type="component" value="Chromosome"/>
</dbReference>
<feature type="domain" description="Transposase IS4-like" evidence="1">
    <location>
        <begin position="187"/>
        <end position="474"/>
    </location>
</feature>
<evidence type="ECO:0000313" key="3">
    <source>
        <dbReference type="Proteomes" id="UP000318927"/>
    </source>
</evidence>
<dbReference type="InterPro" id="IPR047654">
    <property type="entry name" value="IS1634_transpos"/>
</dbReference>
<dbReference type="Pfam" id="PF01609">
    <property type="entry name" value="DDE_Tnp_1"/>
    <property type="match status" value="1"/>
</dbReference>
<dbReference type="SUPFAM" id="SSF53098">
    <property type="entry name" value="Ribonuclease H-like"/>
    <property type="match status" value="1"/>
</dbReference>
<dbReference type="KEGG" id="mans:FRW55_01230"/>
<dbReference type="RefSeq" id="WP_146368391.1">
    <property type="nucleotide sequence ID" value="NZ_CP042295.1"/>
</dbReference>
<dbReference type="GO" id="GO:0003677">
    <property type="term" value="F:DNA binding"/>
    <property type="evidence" value="ECO:0007669"/>
    <property type="project" value="InterPro"/>
</dbReference>
<dbReference type="GO" id="GO:0006313">
    <property type="term" value="P:DNA transposition"/>
    <property type="evidence" value="ECO:0007669"/>
    <property type="project" value="InterPro"/>
</dbReference>
<keyword evidence="3" id="KW-1185">Reference proteome</keyword>
<dbReference type="OrthoDB" id="399623at2"/>
<dbReference type="NCBIfam" id="NF033559">
    <property type="entry name" value="transpos_IS1634"/>
    <property type="match status" value="1"/>
</dbReference>
<proteinExistence type="predicted"/>
<dbReference type="PANTHER" id="PTHR34614:SF2">
    <property type="entry name" value="TRANSPOSASE IS4-LIKE DOMAIN-CONTAINING PROTEIN"/>
    <property type="match status" value="1"/>
</dbReference>
<evidence type="ECO:0000313" key="2">
    <source>
        <dbReference type="EMBL" id="QDY86783.1"/>
    </source>
</evidence>
<organism evidence="2 3">
    <name type="scientific">Mycoplasma anserisalpingitidis</name>
    <dbReference type="NCBI Taxonomy" id="519450"/>
    <lineage>
        <taxon>Bacteria</taxon>
        <taxon>Bacillati</taxon>
        <taxon>Mycoplasmatota</taxon>
        <taxon>Mollicutes</taxon>
        <taxon>Mycoplasmataceae</taxon>
        <taxon>Mycoplasma</taxon>
    </lineage>
</organism>
<name>A0A5B8JC02_9MOLU</name>
<gene>
    <name evidence="2" type="ORF">FRW55_01230</name>
</gene>
<dbReference type="PANTHER" id="PTHR34614">
    <property type="match status" value="1"/>
</dbReference>